<dbReference type="GO" id="GO:0080120">
    <property type="term" value="P:CAAX-box protein maturation"/>
    <property type="evidence" value="ECO:0007669"/>
    <property type="project" value="UniProtKB-ARBA"/>
</dbReference>
<feature type="transmembrane region" description="Helical" evidence="1">
    <location>
        <begin position="187"/>
        <end position="205"/>
    </location>
</feature>
<reference evidence="3 4" key="1">
    <citation type="submission" date="2020-07" db="EMBL/GenBank/DDBJ databases">
        <title>non toxigenic Corynebacterium sp. nov from a clinical source.</title>
        <authorList>
            <person name="Bernier A.-M."/>
            <person name="Bernard K."/>
        </authorList>
    </citation>
    <scope>NUCLEOTIDE SEQUENCE [LARGE SCALE GENOMIC DNA]</scope>
    <source>
        <strain evidence="4">NML 93-0612</strain>
    </source>
</reference>
<feature type="transmembrane region" description="Helical" evidence="1">
    <location>
        <begin position="132"/>
        <end position="156"/>
    </location>
</feature>
<dbReference type="AlphaFoldDB" id="A0A7G5FCS1"/>
<evidence type="ECO:0000259" key="2">
    <source>
        <dbReference type="Pfam" id="PF02517"/>
    </source>
</evidence>
<keyword evidence="1" id="KW-0472">Membrane</keyword>
<feature type="transmembrane region" description="Helical" evidence="1">
    <location>
        <begin position="210"/>
        <end position="231"/>
    </location>
</feature>
<keyword evidence="1" id="KW-1133">Transmembrane helix</keyword>
<dbReference type="Pfam" id="PF02517">
    <property type="entry name" value="Rce1-like"/>
    <property type="match status" value="1"/>
</dbReference>
<organism evidence="3 4">
    <name type="scientific">Corynebacterium hindlerae</name>
    <dbReference type="NCBI Taxonomy" id="699041"/>
    <lineage>
        <taxon>Bacteria</taxon>
        <taxon>Bacillati</taxon>
        <taxon>Actinomycetota</taxon>
        <taxon>Actinomycetes</taxon>
        <taxon>Mycobacteriales</taxon>
        <taxon>Corynebacteriaceae</taxon>
        <taxon>Corynebacterium</taxon>
    </lineage>
</organism>
<protein>
    <submittedName>
        <fullName evidence="3">CPBP family intramembrane metalloprotease</fullName>
    </submittedName>
</protein>
<keyword evidence="3" id="KW-0482">Metalloprotease</keyword>
<sequence>MVHKRIQWEIFLMLSITFGMSGVRSLLRLIDSLFNGPLNEQSVTLNKPMASSLWLDYSLQLCSAFVLVAWGLLALFFLAGDGIRLPSFRRHDLLSGAGLAALIGLPGLAFYFGALHFGLTKEVIPSGFESWWAVPVLLLWSFANAFGEEVVVVGWLVTRMRGLGLPTWLILACTAALRGSYHLYQGLSAGFGNIIMGLVYGWFFLKFGRVWPLIIGHFLIDAVAFVGYQAFF</sequence>
<dbReference type="Proteomes" id="UP000515570">
    <property type="component" value="Chromosome"/>
</dbReference>
<feature type="transmembrane region" description="Helical" evidence="1">
    <location>
        <begin position="163"/>
        <end position="181"/>
    </location>
</feature>
<feature type="transmembrane region" description="Helical" evidence="1">
    <location>
        <begin position="57"/>
        <end position="80"/>
    </location>
</feature>
<keyword evidence="4" id="KW-1185">Reference proteome</keyword>
<feature type="transmembrane region" description="Helical" evidence="1">
    <location>
        <begin position="12"/>
        <end position="30"/>
    </location>
</feature>
<name>A0A7G5FCS1_9CORY</name>
<dbReference type="RefSeq" id="WP_182385221.1">
    <property type="nucleotide sequence ID" value="NZ_CP059833.1"/>
</dbReference>
<gene>
    <name evidence="3" type="ORF">HW450_08530</name>
</gene>
<keyword evidence="3" id="KW-0645">Protease</keyword>
<dbReference type="EMBL" id="CP059833">
    <property type="protein sequence ID" value="QMV84412.1"/>
    <property type="molecule type" value="Genomic_DNA"/>
</dbReference>
<dbReference type="GO" id="GO:0006508">
    <property type="term" value="P:proteolysis"/>
    <property type="evidence" value="ECO:0007669"/>
    <property type="project" value="UniProtKB-KW"/>
</dbReference>
<dbReference type="GO" id="GO:0008237">
    <property type="term" value="F:metallopeptidase activity"/>
    <property type="evidence" value="ECO:0007669"/>
    <property type="project" value="UniProtKB-KW"/>
</dbReference>
<accession>A0A7G5FCS1</accession>
<proteinExistence type="predicted"/>
<dbReference type="InterPro" id="IPR003675">
    <property type="entry name" value="Rce1/LyrA-like_dom"/>
</dbReference>
<evidence type="ECO:0000313" key="4">
    <source>
        <dbReference type="Proteomes" id="UP000515570"/>
    </source>
</evidence>
<evidence type="ECO:0000313" key="3">
    <source>
        <dbReference type="EMBL" id="QMV84412.1"/>
    </source>
</evidence>
<keyword evidence="3" id="KW-0378">Hydrolase</keyword>
<dbReference type="GO" id="GO:0004175">
    <property type="term" value="F:endopeptidase activity"/>
    <property type="evidence" value="ECO:0007669"/>
    <property type="project" value="UniProtKB-ARBA"/>
</dbReference>
<keyword evidence="1" id="KW-0812">Transmembrane</keyword>
<feature type="domain" description="CAAX prenyl protease 2/Lysostaphin resistance protein A-like" evidence="2">
    <location>
        <begin position="131"/>
        <end position="223"/>
    </location>
</feature>
<evidence type="ECO:0000256" key="1">
    <source>
        <dbReference type="SAM" id="Phobius"/>
    </source>
</evidence>
<feature type="transmembrane region" description="Helical" evidence="1">
    <location>
        <begin position="92"/>
        <end position="112"/>
    </location>
</feature>